<feature type="transmembrane region" description="Helical" evidence="1">
    <location>
        <begin position="170"/>
        <end position="188"/>
    </location>
</feature>
<proteinExistence type="predicted"/>
<evidence type="ECO:0000259" key="2">
    <source>
        <dbReference type="Pfam" id="PF01970"/>
    </source>
</evidence>
<dbReference type="InterPro" id="IPR002823">
    <property type="entry name" value="DUF112_TM"/>
</dbReference>
<feature type="transmembrane region" description="Helical" evidence="1">
    <location>
        <begin position="20"/>
        <end position="49"/>
    </location>
</feature>
<feature type="transmembrane region" description="Helical" evidence="1">
    <location>
        <begin position="361"/>
        <end position="383"/>
    </location>
</feature>
<keyword evidence="4" id="KW-1185">Reference proteome</keyword>
<dbReference type="RefSeq" id="WP_151424742.1">
    <property type="nucleotide sequence ID" value="NZ_WBJX01000006.1"/>
</dbReference>
<feature type="transmembrane region" description="Helical" evidence="1">
    <location>
        <begin position="395"/>
        <end position="412"/>
    </location>
</feature>
<dbReference type="PANTHER" id="PTHR35342:SF5">
    <property type="entry name" value="TRICARBOXYLIC TRANSPORT PROTEIN"/>
    <property type="match status" value="1"/>
</dbReference>
<organism evidence="3 4">
    <name type="scientific">Pseudoclavibacter terrae</name>
    <dbReference type="NCBI Taxonomy" id="1530195"/>
    <lineage>
        <taxon>Bacteria</taxon>
        <taxon>Bacillati</taxon>
        <taxon>Actinomycetota</taxon>
        <taxon>Actinomycetes</taxon>
        <taxon>Micrococcales</taxon>
        <taxon>Microbacteriaceae</taxon>
        <taxon>Pseudoclavibacter</taxon>
    </lineage>
</organism>
<keyword evidence="1" id="KW-0472">Membrane</keyword>
<reference evidence="3 4" key="1">
    <citation type="submission" date="2019-09" db="EMBL/GenBank/DDBJ databases">
        <title>Phylogeny of genus Pseudoclavibacter and closely related genus.</title>
        <authorList>
            <person name="Li Y."/>
        </authorList>
    </citation>
    <scope>NUCLEOTIDE SEQUENCE [LARGE SCALE GENOMIC DNA]</scope>
    <source>
        <strain evidence="3 4">THG-MD12</strain>
    </source>
</reference>
<comment type="caution">
    <text evidence="3">The sequence shown here is derived from an EMBL/GenBank/DDBJ whole genome shotgun (WGS) entry which is preliminary data.</text>
</comment>
<dbReference type="EMBL" id="WBJX01000006">
    <property type="protein sequence ID" value="KAB1636440.1"/>
    <property type="molecule type" value="Genomic_DNA"/>
</dbReference>
<evidence type="ECO:0000313" key="4">
    <source>
        <dbReference type="Proteomes" id="UP000490386"/>
    </source>
</evidence>
<feature type="transmembrane region" description="Helical" evidence="1">
    <location>
        <begin position="61"/>
        <end position="82"/>
    </location>
</feature>
<gene>
    <name evidence="3" type="ORF">F8O03_15955</name>
</gene>
<dbReference type="OrthoDB" id="9781349at2"/>
<dbReference type="Proteomes" id="UP000490386">
    <property type="component" value="Unassembled WGS sequence"/>
</dbReference>
<feature type="transmembrane region" description="Helical" evidence="1">
    <location>
        <begin position="109"/>
        <end position="135"/>
    </location>
</feature>
<keyword evidence="1" id="KW-1133">Transmembrane helix</keyword>
<name>A0A7J5AYE3_9MICO</name>
<feature type="transmembrane region" description="Helical" evidence="1">
    <location>
        <begin position="200"/>
        <end position="220"/>
    </location>
</feature>
<dbReference type="AlphaFoldDB" id="A0A7J5AYE3"/>
<evidence type="ECO:0000313" key="3">
    <source>
        <dbReference type="EMBL" id="KAB1636440.1"/>
    </source>
</evidence>
<dbReference type="Pfam" id="PF01970">
    <property type="entry name" value="TctA"/>
    <property type="match status" value="1"/>
</dbReference>
<feature type="transmembrane region" description="Helical" evidence="1">
    <location>
        <begin position="147"/>
        <end position="163"/>
    </location>
</feature>
<sequence>MDQLTHLLEGFTVALTPINLLWLLIGAVLGTAVGVLPGLGSAMAVALLLPVTFSLDPTGAFIMFASIYFGGLFGDSTSGILLNTPGNSSAIATTFEGHRMAKDGRAAKALGTSAIGAFIGGTIATALVVFFSPFLVQLATQFGPAEYFALAAFAFVAISSVVADSVIRGLIALGIGLAIALVGVDGPSGASRFTMDLPQFFDGISIIVVTVGLLAIGEVLHVASRIHREGGLTKIPASGSPYLNLRELRQALPAWLRGTAYGVPFGAIPVGGSEVPTFLAYGTEKRLAKRRGDSDFGTRGAIQGVAAPEAAGNATAGTAMGALLALGLPTSATAAMMLAAFQQYGMQPGPLLFERSADLVWPLLASLFVGLLILLIINLPFAAVWAKLLLIPRHYLYAGITGFAMLGVYAIASSPVDLWLALAIGAFGFVMRRYAIPLAPVLIAAILGPLAETELRRALAVSEGDLGILVDSPITIALYVLMAGAIIISAIQHLRTRTREKQIQKAKTEAVAVQAAEREDAR</sequence>
<protein>
    <submittedName>
        <fullName evidence="3">Tripartite tricarboxylate transporter permease</fullName>
    </submittedName>
</protein>
<feature type="domain" description="DUF112" evidence="2">
    <location>
        <begin position="20"/>
        <end position="442"/>
    </location>
</feature>
<accession>A0A7J5AYE3</accession>
<evidence type="ECO:0000256" key="1">
    <source>
        <dbReference type="SAM" id="Phobius"/>
    </source>
</evidence>
<keyword evidence="1" id="KW-0812">Transmembrane</keyword>
<feature type="transmembrane region" description="Helical" evidence="1">
    <location>
        <begin position="322"/>
        <end position="341"/>
    </location>
</feature>
<dbReference type="PANTHER" id="PTHR35342">
    <property type="entry name" value="TRICARBOXYLIC TRANSPORT PROTEIN"/>
    <property type="match status" value="1"/>
</dbReference>
<feature type="transmembrane region" description="Helical" evidence="1">
    <location>
        <begin position="468"/>
        <end position="491"/>
    </location>
</feature>